<dbReference type="KEGG" id="eff:skT53_31500"/>
<dbReference type="RefSeq" id="WP_200758815.1">
    <property type="nucleotide sequence ID" value="NZ_AP023366.1"/>
</dbReference>
<organism evidence="1 2">
    <name type="scientific">Effusibacillus dendaii</name>
    <dbReference type="NCBI Taxonomy" id="2743772"/>
    <lineage>
        <taxon>Bacteria</taxon>
        <taxon>Bacillati</taxon>
        <taxon>Bacillota</taxon>
        <taxon>Bacilli</taxon>
        <taxon>Bacillales</taxon>
        <taxon>Alicyclobacillaceae</taxon>
        <taxon>Effusibacillus</taxon>
    </lineage>
</organism>
<dbReference type="Proteomes" id="UP000593802">
    <property type="component" value="Chromosome"/>
</dbReference>
<name>A0A7I8DDJ7_9BACL</name>
<gene>
    <name evidence="1" type="ORF">skT53_31500</name>
</gene>
<dbReference type="EMBL" id="AP023366">
    <property type="protein sequence ID" value="BCJ88165.1"/>
    <property type="molecule type" value="Genomic_DNA"/>
</dbReference>
<dbReference type="InterPro" id="IPR027417">
    <property type="entry name" value="P-loop_NTPase"/>
</dbReference>
<keyword evidence="2" id="KW-1185">Reference proteome</keyword>
<evidence type="ECO:0000313" key="2">
    <source>
        <dbReference type="Proteomes" id="UP000593802"/>
    </source>
</evidence>
<dbReference type="AlphaFoldDB" id="A0A7I8DDJ7"/>
<evidence type="ECO:0000313" key="1">
    <source>
        <dbReference type="EMBL" id="BCJ88165.1"/>
    </source>
</evidence>
<sequence>MKIAILAVNERIGQLFKSCFPELEADIFTDPNRLRRQHVVFMMYRFASDSVRTILEALHRNGNRVACFLQEADRAMWETYLKGKNVKLLVNGFFNAESVCQVFGWRLNSLPLKRSFAFASAMGGAGKTFLSLYLARKLSVDRRVRLVDWNCASPVYAHFFRVNGRSADLTAALGAIRNGQPVDLHQYETDVQENLTLSGLTVNYSESSKWTVDHFSELWDLYQKQVHDVLICEVPNHPLLPPATVALLRFTDIVIPLLPDPHTWENTLQLVDWIRAQRVENPARLHLVLNRRTESYSISNRDLQKLANADSVAQIPEIANLWSRIASHKPLRQETQDMSDPVKSLDDWMNSLGLKEAVLT</sequence>
<evidence type="ECO:0008006" key="3">
    <source>
        <dbReference type="Google" id="ProtNLM"/>
    </source>
</evidence>
<protein>
    <recommendedName>
        <fullName evidence="3">CobQ/CobB/MinD/ParA nucleotide binding domain-containing protein</fullName>
    </recommendedName>
</protein>
<dbReference type="Gene3D" id="3.40.50.300">
    <property type="entry name" value="P-loop containing nucleotide triphosphate hydrolases"/>
    <property type="match status" value="1"/>
</dbReference>
<proteinExistence type="predicted"/>
<reference evidence="1 2" key="1">
    <citation type="submission" date="2020-08" db="EMBL/GenBank/DDBJ databases">
        <title>Complete Genome Sequence of Effusibacillus dendaii Strain skT53, Isolated from Farmland soil.</title>
        <authorList>
            <person name="Konishi T."/>
            <person name="Kawasaki H."/>
        </authorList>
    </citation>
    <scope>NUCLEOTIDE SEQUENCE [LARGE SCALE GENOMIC DNA]</scope>
    <source>
        <strain evidence="2">skT53</strain>
    </source>
</reference>
<dbReference type="SUPFAM" id="SSF52540">
    <property type="entry name" value="P-loop containing nucleoside triphosphate hydrolases"/>
    <property type="match status" value="1"/>
</dbReference>
<accession>A0A7I8DDJ7</accession>